<dbReference type="OrthoDB" id="9800604at2"/>
<keyword evidence="5" id="KW-1185">Reference proteome</keyword>
<dbReference type="InterPro" id="IPR050832">
    <property type="entry name" value="Bact_Acetyltransf"/>
</dbReference>
<evidence type="ECO:0000256" key="1">
    <source>
        <dbReference type="ARBA" id="ARBA00022679"/>
    </source>
</evidence>
<evidence type="ECO:0000259" key="3">
    <source>
        <dbReference type="PROSITE" id="PS51186"/>
    </source>
</evidence>
<dbReference type="Pfam" id="PF13673">
    <property type="entry name" value="Acetyltransf_10"/>
    <property type="match status" value="1"/>
</dbReference>
<accession>A0A1Q5PHX2</accession>
<dbReference type="STRING" id="1797110.A3841_07295"/>
<evidence type="ECO:0000313" key="5">
    <source>
        <dbReference type="Proteomes" id="UP000186551"/>
    </source>
</evidence>
<evidence type="ECO:0000313" key="4">
    <source>
        <dbReference type="EMBL" id="OKL41819.1"/>
    </source>
</evidence>
<gene>
    <name evidence="4" type="ORF">A3841_07295</name>
</gene>
<feature type="domain" description="N-acetyltransferase" evidence="3">
    <location>
        <begin position="5"/>
        <end position="166"/>
    </location>
</feature>
<keyword evidence="2" id="KW-0012">Acyltransferase</keyword>
<evidence type="ECO:0000256" key="2">
    <source>
        <dbReference type="ARBA" id="ARBA00023315"/>
    </source>
</evidence>
<dbReference type="PROSITE" id="PS51186">
    <property type="entry name" value="GNAT"/>
    <property type="match status" value="1"/>
</dbReference>
<dbReference type="PANTHER" id="PTHR43877:SF2">
    <property type="entry name" value="AMINOALKYLPHOSPHONATE N-ACETYLTRANSFERASE-RELATED"/>
    <property type="match status" value="1"/>
</dbReference>
<proteinExistence type="predicted"/>
<reference evidence="4 5" key="1">
    <citation type="submission" date="2016-03" db="EMBL/GenBank/DDBJ databases">
        <title>Genome sequence of Pontibacter sp. nov., of the family cytophagaceae, isolated from marine sediment of the Yellow Sea, China.</title>
        <authorList>
            <person name="Zhang G."/>
            <person name="Zhang R."/>
        </authorList>
    </citation>
    <scope>NUCLEOTIDE SEQUENCE [LARGE SCALE GENOMIC DNA]</scope>
    <source>
        <strain evidence="4 5">S10-8</strain>
    </source>
</reference>
<dbReference type="Gene3D" id="3.40.630.30">
    <property type="match status" value="1"/>
</dbReference>
<sequence length="166" mass="18887">MSTSHLIRQATASDLPTLMQLAAATWEPTYGSILSKEQIDYMFGEIYSREALERQMQEGQTFLIVEESAEPVGFASFSVKDESGKVYKLNKIYLLPQTQGKGLGKLLLQAVEQQVQQLGAAILDLNVNRHNPAQGFYERCGYQVHHEEDIPIGPYWMNDYVMRKRL</sequence>
<dbReference type="SUPFAM" id="SSF55729">
    <property type="entry name" value="Acyl-CoA N-acyltransferases (Nat)"/>
    <property type="match status" value="1"/>
</dbReference>
<organism evidence="4 5">
    <name type="scientific">Pontibacter flavimaris</name>
    <dbReference type="NCBI Taxonomy" id="1797110"/>
    <lineage>
        <taxon>Bacteria</taxon>
        <taxon>Pseudomonadati</taxon>
        <taxon>Bacteroidota</taxon>
        <taxon>Cytophagia</taxon>
        <taxon>Cytophagales</taxon>
        <taxon>Hymenobacteraceae</taxon>
        <taxon>Pontibacter</taxon>
    </lineage>
</organism>
<name>A0A1Q5PHX2_9BACT</name>
<comment type="caution">
    <text evidence="4">The sequence shown here is derived from an EMBL/GenBank/DDBJ whole genome shotgun (WGS) entry which is preliminary data.</text>
</comment>
<dbReference type="AlphaFoldDB" id="A0A1Q5PHX2"/>
<dbReference type="GO" id="GO:0016747">
    <property type="term" value="F:acyltransferase activity, transferring groups other than amino-acyl groups"/>
    <property type="evidence" value="ECO:0007669"/>
    <property type="project" value="InterPro"/>
</dbReference>
<dbReference type="InterPro" id="IPR000182">
    <property type="entry name" value="GNAT_dom"/>
</dbReference>
<dbReference type="PANTHER" id="PTHR43877">
    <property type="entry name" value="AMINOALKYLPHOSPHONATE N-ACETYLTRANSFERASE-RELATED-RELATED"/>
    <property type="match status" value="1"/>
</dbReference>
<protein>
    <submittedName>
        <fullName evidence="4">GCN5 family acetyltransferase</fullName>
    </submittedName>
</protein>
<keyword evidence="1 4" id="KW-0808">Transferase</keyword>
<dbReference type="EMBL" id="LVWA01000002">
    <property type="protein sequence ID" value="OKL41819.1"/>
    <property type="molecule type" value="Genomic_DNA"/>
</dbReference>
<dbReference type="Proteomes" id="UP000186551">
    <property type="component" value="Unassembled WGS sequence"/>
</dbReference>
<dbReference type="InterPro" id="IPR016181">
    <property type="entry name" value="Acyl_CoA_acyltransferase"/>
</dbReference>
<dbReference type="CDD" id="cd04301">
    <property type="entry name" value="NAT_SF"/>
    <property type="match status" value="1"/>
</dbReference>
<dbReference type="RefSeq" id="WP_073850266.1">
    <property type="nucleotide sequence ID" value="NZ_LVWA01000002.1"/>
</dbReference>